<dbReference type="Gene3D" id="2.120.10.30">
    <property type="entry name" value="TolB, C-terminal domain"/>
    <property type="match status" value="2"/>
</dbReference>
<sequence>MRFTFAFFVIIVLLLAGCAPKATKQHDPVFFPPAPNPPRVQFLMGIGDSRDVEGSETEYSLISMDPSKGDDVKFFIKPYGIASHGEKIYVSDTLAGKVAVINVKQKTFQWLKGGFGPGKLKKPINMTTDNQGNLYVADTIRKKIVMFDPDGNFLRVYGEAYDLKPVDVAVDDRHVYALDLSRSKILVFKRESGELVEGLGQDSDNPKENLSLPTNMTLNERGQFYVTNITTGVIVQLDRDGHAIGTIGKMGDGFGQFGRPKGIASDSDGRIYAVDSAHQNVQLFDKDGRLLMFFGDPGFPVGSLNLPAGIVVSDDDLATFQQMAAPDFELEQVVMVVSQVGRHRVNIYGLGKKRSFDYEGYYKESQEMLKKADESRAQRKKENQ</sequence>
<dbReference type="GO" id="GO:0003677">
    <property type="term" value="F:DNA binding"/>
    <property type="evidence" value="ECO:0007669"/>
    <property type="project" value="UniProtKB-KW"/>
</dbReference>
<dbReference type="InterPro" id="IPR011042">
    <property type="entry name" value="6-blade_b-propeller_TolB-like"/>
</dbReference>
<protein>
    <submittedName>
        <fullName evidence="4">DNA-binding beta-propeller fold protein YncE</fullName>
    </submittedName>
</protein>
<dbReference type="PANTHER" id="PTHR24104:SF25">
    <property type="entry name" value="PROTEIN LIN-41"/>
    <property type="match status" value="1"/>
</dbReference>
<dbReference type="GO" id="GO:0008270">
    <property type="term" value="F:zinc ion binding"/>
    <property type="evidence" value="ECO:0007669"/>
    <property type="project" value="UniProtKB-KW"/>
</dbReference>
<evidence type="ECO:0000256" key="1">
    <source>
        <dbReference type="ARBA" id="ARBA00022737"/>
    </source>
</evidence>
<evidence type="ECO:0000313" key="4">
    <source>
        <dbReference type="EMBL" id="SHI77130.1"/>
    </source>
</evidence>
<gene>
    <name evidence="4" type="ORF">SAMN02745165_00818</name>
</gene>
<keyword evidence="3" id="KW-0732">Signal</keyword>
<dbReference type="STRING" id="1122189.SAMN02745165_00818"/>
<feature type="repeat" description="NHL" evidence="2">
    <location>
        <begin position="244"/>
        <end position="287"/>
    </location>
</feature>
<proteinExistence type="predicted"/>
<keyword evidence="1" id="KW-0677">Repeat</keyword>
<reference evidence="4 5" key="1">
    <citation type="submission" date="2016-11" db="EMBL/GenBank/DDBJ databases">
        <authorList>
            <person name="Jaros S."/>
            <person name="Januszkiewicz K."/>
            <person name="Wedrychowicz H."/>
        </authorList>
    </citation>
    <scope>NUCLEOTIDE SEQUENCE [LARGE SCALE GENOMIC DNA]</scope>
    <source>
        <strain evidence="4 5">DSM 5091</strain>
    </source>
</reference>
<dbReference type="InterPro" id="IPR001258">
    <property type="entry name" value="NHL_repeat"/>
</dbReference>
<dbReference type="PROSITE" id="PS51257">
    <property type="entry name" value="PROKAR_LIPOPROTEIN"/>
    <property type="match status" value="1"/>
</dbReference>
<feature type="chain" id="PRO_5012703068" evidence="3">
    <location>
        <begin position="22"/>
        <end position="384"/>
    </location>
</feature>
<dbReference type="RefSeq" id="WP_072905864.1">
    <property type="nucleotide sequence ID" value="NZ_FQZT01000002.1"/>
</dbReference>
<accession>A0A1M6DVI2</accession>
<evidence type="ECO:0000313" key="5">
    <source>
        <dbReference type="Proteomes" id="UP000184171"/>
    </source>
</evidence>
<dbReference type="AlphaFoldDB" id="A0A1M6DVI2"/>
<dbReference type="InterPro" id="IPR050952">
    <property type="entry name" value="TRIM-NHL_E3_ligases"/>
</dbReference>
<feature type="signal peptide" evidence="3">
    <location>
        <begin position="1"/>
        <end position="21"/>
    </location>
</feature>
<dbReference type="PROSITE" id="PS51125">
    <property type="entry name" value="NHL"/>
    <property type="match status" value="1"/>
</dbReference>
<dbReference type="PANTHER" id="PTHR24104">
    <property type="entry name" value="E3 UBIQUITIN-PROTEIN LIGASE NHLRC1-RELATED"/>
    <property type="match status" value="1"/>
</dbReference>
<keyword evidence="5" id="KW-1185">Reference proteome</keyword>
<keyword evidence="4" id="KW-0238">DNA-binding</keyword>
<evidence type="ECO:0000256" key="3">
    <source>
        <dbReference type="SAM" id="SignalP"/>
    </source>
</evidence>
<dbReference type="EMBL" id="FQZT01000002">
    <property type="protein sequence ID" value="SHI77130.1"/>
    <property type="molecule type" value="Genomic_DNA"/>
</dbReference>
<dbReference type="OrthoDB" id="9774579at2"/>
<organism evidence="4 5">
    <name type="scientific">Malonomonas rubra DSM 5091</name>
    <dbReference type="NCBI Taxonomy" id="1122189"/>
    <lineage>
        <taxon>Bacteria</taxon>
        <taxon>Pseudomonadati</taxon>
        <taxon>Thermodesulfobacteriota</taxon>
        <taxon>Desulfuromonadia</taxon>
        <taxon>Desulfuromonadales</taxon>
        <taxon>Geopsychrobacteraceae</taxon>
        <taxon>Malonomonas</taxon>
    </lineage>
</organism>
<name>A0A1M6DVI2_MALRU</name>
<evidence type="ECO:0000256" key="2">
    <source>
        <dbReference type="PROSITE-ProRule" id="PRU00504"/>
    </source>
</evidence>
<dbReference type="Proteomes" id="UP000184171">
    <property type="component" value="Unassembled WGS sequence"/>
</dbReference>
<dbReference type="SUPFAM" id="SSF101898">
    <property type="entry name" value="NHL repeat"/>
    <property type="match status" value="1"/>
</dbReference>